<evidence type="ECO:0000313" key="5">
    <source>
        <dbReference type="Proteomes" id="UP000198995"/>
    </source>
</evidence>
<evidence type="ECO:0000313" key="4">
    <source>
        <dbReference type="EMBL" id="SDD09816.1"/>
    </source>
</evidence>
<gene>
    <name evidence="4" type="ORF">SAMN04489866_101168</name>
</gene>
<dbReference type="EMBL" id="FNAF01000001">
    <property type="protein sequence ID" value="SDD09816.1"/>
    <property type="molecule type" value="Genomic_DNA"/>
</dbReference>
<dbReference type="STRING" id="2741.SAMN04489866_101168"/>
<dbReference type="Pfam" id="PF04297">
    <property type="entry name" value="UPF0122"/>
    <property type="match status" value="1"/>
</dbReference>
<dbReference type="SUPFAM" id="SSF88659">
    <property type="entry name" value="Sigma3 and sigma4 domains of RNA polymerase sigma factors"/>
    <property type="match status" value="1"/>
</dbReference>
<comment type="function">
    <text evidence="2 3">Might take part in the signal recognition particle (SRP) pathway. This is inferred from the conservation of its genetic proximity to ftsY/ffh. May be a regulatory protein.</text>
</comment>
<evidence type="ECO:0000256" key="3">
    <source>
        <dbReference type="HAMAP-Rule" id="MF_00245"/>
    </source>
</evidence>
<accession>A0A1G6S0W7</accession>
<organism evidence="4 5">
    <name type="scientific">Peptococcus niger</name>
    <dbReference type="NCBI Taxonomy" id="2741"/>
    <lineage>
        <taxon>Bacteria</taxon>
        <taxon>Bacillati</taxon>
        <taxon>Bacillota</taxon>
        <taxon>Clostridia</taxon>
        <taxon>Eubacteriales</taxon>
        <taxon>Peptococcaceae</taxon>
        <taxon>Peptococcus</taxon>
    </lineage>
</organism>
<dbReference type="AlphaFoldDB" id="A0A1G6S0W7"/>
<evidence type="ECO:0000256" key="2">
    <source>
        <dbReference type="ARBA" id="ARBA00024764"/>
    </source>
</evidence>
<dbReference type="HAMAP" id="MF_00245">
    <property type="entry name" value="UPF0122"/>
    <property type="match status" value="1"/>
</dbReference>
<keyword evidence="5" id="KW-1185">Reference proteome</keyword>
<dbReference type="InterPro" id="IPR013324">
    <property type="entry name" value="RNA_pol_sigma_r3/r4-like"/>
</dbReference>
<dbReference type="PANTHER" id="PTHR40083">
    <property type="entry name" value="UPF0122 PROTEIN CBO2450/CLC_2298"/>
    <property type="match status" value="1"/>
</dbReference>
<dbReference type="OrthoDB" id="6392at2"/>
<dbReference type="InterPro" id="IPR036388">
    <property type="entry name" value="WH-like_DNA-bd_sf"/>
</dbReference>
<dbReference type="InterPro" id="IPR007394">
    <property type="entry name" value="UPF0122"/>
</dbReference>
<protein>
    <recommendedName>
        <fullName evidence="3">UPF0122 protein SAMN04489866_101168</fullName>
    </recommendedName>
</protein>
<dbReference type="Proteomes" id="UP000198995">
    <property type="component" value="Unassembled WGS sequence"/>
</dbReference>
<name>A0A1G6S0W7_PEPNI</name>
<reference evidence="4 5" key="1">
    <citation type="submission" date="2016-10" db="EMBL/GenBank/DDBJ databases">
        <authorList>
            <person name="de Groot N.N."/>
        </authorList>
    </citation>
    <scope>NUCLEOTIDE SEQUENCE [LARGE SCALE GENOMIC DNA]</scope>
    <source>
        <strain evidence="4 5">DSM 20475</strain>
    </source>
</reference>
<sequence>MSTTLGHLAEITRLFDFYAPLLTDKQRDLFTLYYEEDLSLAEIASAMDTSRQAVHSTLRRVESLLTDYENRLALAKKDEQYQAYYTQLEGAIKDLAGGDAKVFQVAMDVLSILKGGQNDGF</sequence>
<evidence type="ECO:0000256" key="1">
    <source>
        <dbReference type="ARBA" id="ARBA00008720"/>
    </source>
</evidence>
<dbReference type="CDD" id="cd06171">
    <property type="entry name" value="Sigma70_r4"/>
    <property type="match status" value="1"/>
</dbReference>
<dbReference type="NCBIfam" id="NF045758">
    <property type="entry name" value="YlxM"/>
    <property type="match status" value="1"/>
</dbReference>
<dbReference type="InterPro" id="IPR054831">
    <property type="entry name" value="UPF0122_fam_protein"/>
</dbReference>
<dbReference type="RefSeq" id="WP_091790861.1">
    <property type="nucleotide sequence ID" value="NZ_FNAF01000001.1"/>
</dbReference>
<proteinExistence type="inferred from homology"/>
<dbReference type="Gene3D" id="1.10.10.10">
    <property type="entry name" value="Winged helix-like DNA-binding domain superfamily/Winged helix DNA-binding domain"/>
    <property type="match status" value="1"/>
</dbReference>
<comment type="similarity">
    <text evidence="1 3">Belongs to the UPF0122 family.</text>
</comment>
<dbReference type="PANTHER" id="PTHR40083:SF1">
    <property type="entry name" value="UPF0122 PROTEIN YLXM"/>
    <property type="match status" value="1"/>
</dbReference>